<comment type="caution">
    <text evidence="1">The sequence shown here is derived from an EMBL/GenBank/DDBJ whole genome shotgun (WGS) entry which is preliminary data.</text>
</comment>
<evidence type="ECO:0000313" key="1">
    <source>
        <dbReference type="EMBL" id="CAH0024951.1"/>
    </source>
</evidence>
<proteinExistence type="predicted"/>
<sequence length="243" mass="28330">MLPKWSLNKRKKCLPNYPDAQLATETEAYWEKMRPSNWYDMHFNAHCHPSENSSLVLEFKPKSGLKKLFSDTRGASHWHAMMRIRAKNVPRLMRDGFFQVSPKNYCEGSSALRLDDDLWPKRLGCDESWRQTRTYAFKDEGDDPEWHATLAVVSKERFTIVNFDLGMITPDTISMVKAYNWKEEQVYEANQSRPRENFNLIYPNVILGGWWGGPETTPTQTPAVLDNRTEKLHEKAAEKAEEK</sequence>
<dbReference type="AlphaFoldDB" id="A0A9N9VKW3"/>
<dbReference type="EMBL" id="CABFNQ020000702">
    <property type="protein sequence ID" value="CAH0024951.1"/>
    <property type="molecule type" value="Genomic_DNA"/>
</dbReference>
<organism evidence="1 2">
    <name type="scientific">Clonostachys rhizophaga</name>
    <dbReference type="NCBI Taxonomy" id="160324"/>
    <lineage>
        <taxon>Eukaryota</taxon>
        <taxon>Fungi</taxon>
        <taxon>Dikarya</taxon>
        <taxon>Ascomycota</taxon>
        <taxon>Pezizomycotina</taxon>
        <taxon>Sordariomycetes</taxon>
        <taxon>Hypocreomycetidae</taxon>
        <taxon>Hypocreales</taxon>
        <taxon>Bionectriaceae</taxon>
        <taxon>Clonostachys</taxon>
    </lineage>
</organism>
<dbReference type="OrthoDB" id="4589291at2759"/>
<accession>A0A9N9VKW3</accession>
<reference evidence="1" key="1">
    <citation type="submission" date="2021-10" db="EMBL/GenBank/DDBJ databases">
        <authorList>
            <person name="Piombo E."/>
        </authorList>
    </citation>
    <scope>NUCLEOTIDE SEQUENCE</scope>
</reference>
<dbReference type="Proteomes" id="UP000696573">
    <property type="component" value="Unassembled WGS sequence"/>
</dbReference>
<evidence type="ECO:0000313" key="2">
    <source>
        <dbReference type="Proteomes" id="UP000696573"/>
    </source>
</evidence>
<keyword evidence="2" id="KW-1185">Reference proteome</keyword>
<name>A0A9N9VKW3_9HYPO</name>
<protein>
    <submittedName>
        <fullName evidence="1">Uncharacterized protein</fullName>
    </submittedName>
</protein>
<gene>
    <name evidence="1" type="ORF">CRHIZ90672A_00005096</name>
</gene>